<feature type="domain" description="FAD dependent oxidoreductase" evidence="8">
    <location>
        <begin position="4"/>
        <end position="334"/>
    </location>
</feature>
<dbReference type="GO" id="GO:0005782">
    <property type="term" value="C:peroxisomal matrix"/>
    <property type="evidence" value="ECO:0007669"/>
    <property type="project" value="UniProtKB-SubCell"/>
</dbReference>
<evidence type="ECO:0000256" key="7">
    <source>
        <dbReference type="PIRSR" id="PIRSR000189-1"/>
    </source>
</evidence>
<keyword evidence="10" id="KW-1185">Reference proteome</keyword>
<dbReference type="PROSITE" id="PS51257">
    <property type="entry name" value="PROKAR_LIPOPROTEIN"/>
    <property type="match status" value="1"/>
</dbReference>
<dbReference type="PIRSF" id="PIRSF000189">
    <property type="entry name" value="D-aa_oxidase"/>
    <property type="match status" value="1"/>
</dbReference>
<evidence type="ECO:0000256" key="6">
    <source>
        <dbReference type="ARBA" id="ARBA00023002"/>
    </source>
</evidence>
<evidence type="ECO:0000313" key="10">
    <source>
        <dbReference type="Proteomes" id="UP000663879"/>
    </source>
</evidence>
<gene>
    <name evidence="9" type="ORF">OXX778_LOCUS7087</name>
</gene>
<comment type="subcellular location">
    <subcellularLocation>
        <location evidence="2">Peroxisome matrix</location>
    </subcellularLocation>
</comment>
<proteinExistence type="inferred from homology"/>
<accession>A0A813TJ14</accession>
<dbReference type="AlphaFoldDB" id="A0A813TJ14"/>
<evidence type="ECO:0000259" key="8">
    <source>
        <dbReference type="Pfam" id="PF01266"/>
    </source>
</evidence>
<evidence type="ECO:0000256" key="1">
    <source>
        <dbReference type="ARBA" id="ARBA00001974"/>
    </source>
</evidence>
<reference evidence="9" key="1">
    <citation type="submission" date="2021-02" db="EMBL/GenBank/DDBJ databases">
        <authorList>
            <person name="Nowell W R."/>
        </authorList>
    </citation>
    <scope>NUCLEOTIDE SEQUENCE</scope>
    <source>
        <strain evidence="9">Ploen Becks lab</strain>
    </source>
</reference>
<dbReference type="Pfam" id="PF01266">
    <property type="entry name" value="DAO"/>
    <property type="match status" value="1"/>
</dbReference>
<dbReference type="InterPro" id="IPR006076">
    <property type="entry name" value="FAD-dep_OxRdtase"/>
</dbReference>
<name>A0A813TJ14_9BILA</name>
<dbReference type="PANTHER" id="PTHR11530">
    <property type="entry name" value="D-AMINO ACID OXIDASE"/>
    <property type="match status" value="1"/>
</dbReference>
<evidence type="ECO:0000256" key="2">
    <source>
        <dbReference type="ARBA" id="ARBA00004253"/>
    </source>
</evidence>
<feature type="binding site" evidence="7">
    <location>
        <begin position="42"/>
        <end position="43"/>
    </location>
    <ligand>
        <name>FAD</name>
        <dbReference type="ChEBI" id="CHEBI:57692"/>
    </ligand>
</feature>
<dbReference type="InterPro" id="IPR006181">
    <property type="entry name" value="D-amino_acid_oxidase_CS"/>
</dbReference>
<dbReference type="EMBL" id="CAJNOC010000882">
    <property type="protein sequence ID" value="CAF0813329.1"/>
    <property type="molecule type" value="Genomic_DNA"/>
</dbReference>
<feature type="binding site" evidence="7">
    <location>
        <position position="190"/>
    </location>
    <ligand>
        <name>FAD</name>
        <dbReference type="ChEBI" id="CHEBI:57692"/>
    </ligand>
</feature>
<dbReference type="PANTHER" id="PTHR11530:SF11">
    <property type="entry name" value="D-ASPARTATE OXIDASE"/>
    <property type="match status" value="1"/>
</dbReference>
<dbReference type="PROSITE" id="PS00677">
    <property type="entry name" value="DAO"/>
    <property type="match status" value="1"/>
</dbReference>
<dbReference type="Gene3D" id="3.30.9.10">
    <property type="entry name" value="D-Amino Acid Oxidase, subunit A, domain 2"/>
    <property type="match status" value="1"/>
</dbReference>
<organism evidence="9 10">
    <name type="scientific">Brachionus calyciflorus</name>
    <dbReference type="NCBI Taxonomy" id="104777"/>
    <lineage>
        <taxon>Eukaryota</taxon>
        <taxon>Metazoa</taxon>
        <taxon>Spiralia</taxon>
        <taxon>Gnathifera</taxon>
        <taxon>Rotifera</taxon>
        <taxon>Eurotatoria</taxon>
        <taxon>Monogononta</taxon>
        <taxon>Pseudotrocha</taxon>
        <taxon>Ploima</taxon>
        <taxon>Brachionidae</taxon>
        <taxon>Brachionus</taxon>
    </lineage>
</organism>
<feature type="binding site" evidence="7">
    <location>
        <position position="286"/>
    </location>
    <ligand>
        <name>D-dopa</name>
        <dbReference type="ChEBI" id="CHEBI:149689"/>
    </ligand>
</feature>
<dbReference type="GO" id="GO:0019478">
    <property type="term" value="P:D-amino acid catabolic process"/>
    <property type="evidence" value="ECO:0007669"/>
    <property type="project" value="TreeGrafter"/>
</dbReference>
<dbReference type="InterPro" id="IPR023209">
    <property type="entry name" value="DAO"/>
</dbReference>
<comment type="cofactor">
    <cofactor evidence="1 7">
        <name>FAD</name>
        <dbReference type="ChEBI" id="CHEBI:57692"/>
    </cofactor>
</comment>
<dbReference type="Gene3D" id="3.40.50.720">
    <property type="entry name" value="NAD(P)-binding Rossmann-like Domain"/>
    <property type="match status" value="1"/>
</dbReference>
<keyword evidence="6" id="KW-0560">Oxidoreductase</keyword>
<protein>
    <recommendedName>
        <fullName evidence="8">FAD dependent oxidoreductase domain-containing protein</fullName>
    </recommendedName>
</protein>
<dbReference type="OrthoDB" id="2015447at2759"/>
<evidence type="ECO:0000313" key="9">
    <source>
        <dbReference type="EMBL" id="CAF0813329.1"/>
    </source>
</evidence>
<evidence type="ECO:0000256" key="4">
    <source>
        <dbReference type="ARBA" id="ARBA00022630"/>
    </source>
</evidence>
<dbReference type="SUPFAM" id="SSF54373">
    <property type="entry name" value="FAD-linked reductases, C-terminal domain"/>
    <property type="match status" value="1"/>
</dbReference>
<keyword evidence="5 7" id="KW-0274">FAD</keyword>
<feature type="binding site" evidence="7">
    <location>
        <position position="231"/>
    </location>
    <ligand>
        <name>D-dopa</name>
        <dbReference type="ChEBI" id="CHEBI:149689"/>
    </ligand>
</feature>
<feature type="binding site" evidence="7">
    <location>
        <begin position="317"/>
        <end position="322"/>
    </location>
    <ligand>
        <name>FAD</name>
        <dbReference type="ChEBI" id="CHEBI:57692"/>
    </ligand>
</feature>
<sequence length="346" mass="38510">MPLKIAVIGAGIIGITSACRILDFFPDASITIYAETFSPDTTSDVSAGFWEPYCISPEQAGPIIKWGKETYDIMLKESLSENADKFGIQALSTYVLQDTEKPKVPYWSDIVRQFRLLNKEDIFSIVNESNQNFKSGFSYLTTTVVVKKYIPELTKKLKDKGVNFISCKINTLQEFINGNGSTYDYIINCTGLGARNFVPDSNVYPVKGQVLRVKAPWIKQCIMLDTNEVTYILPLSDVVVIGGTQQPNNYSLNKDETEFENIINRCSKIYPSLRHAEIVSTHAGLRPCREGGVRLELEVLNGVNNKKTKVIHNYGHGGSGVTISWGCATNVAELIEKDSKCPKPKL</sequence>
<comment type="caution">
    <text evidence="9">The sequence shown here is derived from an EMBL/GenBank/DDBJ whole genome shotgun (WGS) entry which is preliminary data.</text>
</comment>
<evidence type="ECO:0000256" key="3">
    <source>
        <dbReference type="ARBA" id="ARBA00006730"/>
    </source>
</evidence>
<feature type="binding site" evidence="7">
    <location>
        <position position="318"/>
    </location>
    <ligand>
        <name>D-dopa</name>
        <dbReference type="ChEBI" id="CHEBI:149689"/>
    </ligand>
</feature>
<dbReference type="GO" id="GO:0071949">
    <property type="term" value="F:FAD binding"/>
    <property type="evidence" value="ECO:0007669"/>
    <property type="project" value="InterPro"/>
</dbReference>
<dbReference type="GO" id="GO:0003884">
    <property type="term" value="F:D-amino-acid oxidase activity"/>
    <property type="evidence" value="ECO:0007669"/>
    <property type="project" value="InterPro"/>
</dbReference>
<evidence type="ECO:0000256" key="5">
    <source>
        <dbReference type="ARBA" id="ARBA00022827"/>
    </source>
</evidence>
<dbReference type="Proteomes" id="UP000663879">
    <property type="component" value="Unassembled WGS sequence"/>
</dbReference>
<dbReference type="SUPFAM" id="SSF51971">
    <property type="entry name" value="Nucleotide-binding domain"/>
    <property type="match status" value="1"/>
</dbReference>
<keyword evidence="4" id="KW-0285">Flavoprotein</keyword>
<comment type="similarity">
    <text evidence="3">Belongs to the DAMOX/DASOX family.</text>
</comment>